<keyword evidence="1" id="KW-0472">Membrane</keyword>
<organism evidence="3 4">
    <name type="scientific">Micromonospora rosaria</name>
    <dbReference type="NCBI Taxonomy" id="47874"/>
    <lineage>
        <taxon>Bacteria</taxon>
        <taxon>Bacillati</taxon>
        <taxon>Actinomycetota</taxon>
        <taxon>Actinomycetes</taxon>
        <taxon>Micromonosporales</taxon>
        <taxon>Micromonosporaceae</taxon>
        <taxon>Micromonospora</taxon>
    </lineage>
</organism>
<protein>
    <recommendedName>
        <fullName evidence="5">Cell wall anchor protein</fullName>
    </recommendedName>
</protein>
<proteinExistence type="predicted"/>
<comment type="caution">
    <text evidence="3">The sequence shown here is derived from an EMBL/GenBank/DDBJ whole genome shotgun (WGS) entry which is preliminary data.</text>
</comment>
<evidence type="ECO:0008006" key="5">
    <source>
        <dbReference type="Google" id="ProtNLM"/>
    </source>
</evidence>
<keyword evidence="4" id="KW-1185">Reference proteome</keyword>
<name>A0A136PVX5_9ACTN</name>
<dbReference type="EMBL" id="LRQV01000016">
    <property type="protein sequence ID" value="KXK62639.1"/>
    <property type="molecule type" value="Genomic_DNA"/>
</dbReference>
<keyword evidence="1" id="KW-1133">Transmembrane helix</keyword>
<dbReference type="Proteomes" id="UP000070620">
    <property type="component" value="Unassembled WGS sequence"/>
</dbReference>
<dbReference type="AlphaFoldDB" id="A0A136PVX5"/>
<keyword evidence="2" id="KW-0732">Signal</keyword>
<evidence type="ECO:0000256" key="1">
    <source>
        <dbReference type="SAM" id="Phobius"/>
    </source>
</evidence>
<sequence>MIFRNRPLARLGAAVLLASGTFTALGAPAYASGSETDLSIELVGTRVAANTQGKVAFAKITNLGTNTPSSASVTTDVTKVDFNRVLALPFLDECELEGDLDKPTLWTCDVPREELPGPGETLEVPLALFTFEELEGTYSAPISVTVSSPDDTNKENNRASATIELTDQNGPDLTVLAADVKQAVTVEGGEIRVVGDLHAGETGLLEYVTVNQGDRTAGGITVSVKLPKGVTFAETEEACEYGADRSSAVCTYDNLPLVPLEQDEDEDDKVYSGYEFFHLLSVGEDVKAGSLTGGTVTVEPIAGKPVPLRAAAKAVPKNAVGINAEDVDPSDNTDGYAVIVAARGGSGGGGEEPGLPVTGPQAGLIGGIGGAVLLAGGAMFLVARRRRVVMVAPADEKSSN</sequence>
<accession>A0A136PVX5</accession>
<keyword evidence="1" id="KW-0812">Transmembrane</keyword>
<dbReference type="NCBIfam" id="TIGR01167">
    <property type="entry name" value="LPXTG_anchor"/>
    <property type="match status" value="1"/>
</dbReference>
<reference evidence="3 4" key="1">
    <citation type="submission" date="2016-01" db="EMBL/GenBank/DDBJ databases">
        <title>Whole genome sequence and analysis of Micromonospora rosaria DSM 803, which can produce antibacterial substance rosamicin.</title>
        <authorList>
            <person name="Yang H."/>
            <person name="He X."/>
            <person name="Zhu D."/>
        </authorList>
    </citation>
    <scope>NUCLEOTIDE SEQUENCE [LARGE SCALE GENOMIC DNA]</scope>
    <source>
        <strain evidence="3 4">DSM 803</strain>
    </source>
</reference>
<dbReference type="OrthoDB" id="3405264at2"/>
<evidence type="ECO:0000313" key="3">
    <source>
        <dbReference type="EMBL" id="KXK62639.1"/>
    </source>
</evidence>
<evidence type="ECO:0000256" key="2">
    <source>
        <dbReference type="SAM" id="SignalP"/>
    </source>
</evidence>
<feature type="transmembrane region" description="Helical" evidence="1">
    <location>
        <begin position="362"/>
        <end position="383"/>
    </location>
</feature>
<feature type="chain" id="PRO_5039619290" description="Cell wall anchor protein" evidence="2">
    <location>
        <begin position="27"/>
        <end position="400"/>
    </location>
</feature>
<evidence type="ECO:0000313" key="4">
    <source>
        <dbReference type="Proteomes" id="UP000070620"/>
    </source>
</evidence>
<gene>
    <name evidence="3" type="ORF">AWW66_07470</name>
</gene>
<dbReference type="RefSeq" id="WP_067361713.1">
    <property type="nucleotide sequence ID" value="NZ_JBIUBN010000044.1"/>
</dbReference>
<feature type="signal peptide" evidence="2">
    <location>
        <begin position="1"/>
        <end position="26"/>
    </location>
</feature>